<dbReference type="SUPFAM" id="SSF69189">
    <property type="entry name" value="Penicillin-binding protein associated domain"/>
    <property type="match status" value="1"/>
</dbReference>
<dbReference type="PANTHER" id="PTHR21581:SF6">
    <property type="entry name" value="TRAFFICKING PROTEIN PARTICLE COMPLEX SUBUNIT 12"/>
    <property type="match status" value="1"/>
</dbReference>
<keyword evidence="5" id="KW-0121">Carboxypeptidase</keyword>
<evidence type="ECO:0000313" key="18">
    <source>
        <dbReference type="EMBL" id="GGY19506.1"/>
    </source>
</evidence>
<feature type="domain" description="Peptidase S11 D-Ala-D-Ala carboxypeptidase A C-terminal" evidence="17">
    <location>
        <begin position="282"/>
        <end position="372"/>
    </location>
</feature>
<feature type="active site" description="Proton acceptor" evidence="13">
    <location>
        <position position="73"/>
    </location>
</feature>
<evidence type="ECO:0000256" key="15">
    <source>
        <dbReference type="RuleBase" id="RU004016"/>
    </source>
</evidence>
<proteinExistence type="inferred from homology"/>
<evidence type="ECO:0000259" key="17">
    <source>
        <dbReference type="SMART" id="SM00936"/>
    </source>
</evidence>
<dbReference type="GO" id="GO:0006508">
    <property type="term" value="P:proteolysis"/>
    <property type="evidence" value="ECO:0007669"/>
    <property type="project" value="UniProtKB-KW"/>
</dbReference>
<gene>
    <name evidence="18" type="ORF">GCM10011289_23850</name>
</gene>
<dbReference type="InterPro" id="IPR018044">
    <property type="entry name" value="Peptidase_S11"/>
</dbReference>
<evidence type="ECO:0000256" key="14">
    <source>
        <dbReference type="PIRSR" id="PIRSR618044-2"/>
    </source>
</evidence>
<dbReference type="EMBL" id="BMYX01000013">
    <property type="protein sequence ID" value="GGY19506.1"/>
    <property type="molecule type" value="Genomic_DNA"/>
</dbReference>
<keyword evidence="10" id="KW-0573">Peptidoglycan synthesis</keyword>
<dbReference type="Pfam" id="PF00768">
    <property type="entry name" value="Peptidase_S11"/>
    <property type="match status" value="1"/>
</dbReference>
<feature type="chain" id="PRO_5037318970" description="serine-type D-Ala-D-Ala carboxypeptidase" evidence="16">
    <location>
        <begin position="33"/>
        <end position="388"/>
    </location>
</feature>
<comment type="similarity">
    <text evidence="3 15">Belongs to the peptidase S11 family.</text>
</comment>
<dbReference type="InterPro" id="IPR037167">
    <property type="entry name" value="Peptidase_S11_C_sf"/>
</dbReference>
<evidence type="ECO:0000256" key="3">
    <source>
        <dbReference type="ARBA" id="ARBA00007164"/>
    </source>
</evidence>
<reference evidence="18" key="2">
    <citation type="submission" date="2020-09" db="EMBL/GenBank/DDBJ databases">
        <authorList>
            <person name="Sun Q."/>
            <person name="Kim S."/>
        </authorList>
    </citation>
    <scope>NUCLEOTIDE SEQUENCE</scope>
    <source>
        <strain evidence="18">KCTC 32182</strain>
    </source>
</reference>
<dbReference type="PANTHER" id="PTHR21581">
    <property type="entry name" value="D-ALANYL-D-ALANINE CARBOXYPEPTIDASE"/>
    <property type="match status" value="1"/>
</dbReference>
<feature type="signal peptide" evidence="16">
    <location>
        <begin position="1"/>
        <end position="32"/>
    </location>
</feature>
<dbReference type="SMART" id="SM00936">
    <property type="entry name" value="PBP5_C"/>
    <property type="match status" value="1"/>
</dbReference>
<feature type="active site" description="Acyl-ester intermediate" evidence="13">
    <location>
        <position position="70"/>
    </location>
</feature>
<keyword evidence="11" id="KW-0961">Cell wall biogenesis/degradation</keyword>
<evidence type="ECO:0000256" key="8">
    <source>
        <dbReference type="ARBA" id="ARBA00022801"/>
    </source>
</evidence>
<dbReference type="InterPro" id="IPR001967">
    <property type="entry name" value="Peptidase_S11_N"/>
</dbReference>
<evidence type="ECO:0000256" key="10">
    <source>
        <dbReference type="ARBA" id="ARBA00022984"/>
    </source>
</evidence>
<dbReference type="Pfam" id="PF07943">
    <property type="entry name" value="PBP5_C"/>
    <property type="match status" value="1"/>
</dbReference>
<dbReference type="GO" id="GO:0008360">
    <property type="term" value="P:regulation of cell shape"/>
    <property type="evidence" value="ECO:0007669"/>
    <property type="project" value="UniProtKB-KW"/>
</dbReference>
<evidence type="ECO:0000256" key="6">
    <source>
        <dbReference type="ARBA" id="ARBA00022670"/>
    </source>
</evidence>
<sequence length="388" mass="42426">MFVTPSASLIPMKTLSRIFLAATLALPVLSHAAFVPPVPEIAGKAYYLTDFYSGQVIAQKDADNRIEPASLTKLMTAYLTFKALHEKRLTLEQTLTVSTKGWKIEGSKMFLDPKVPARVDDLIKGMIVQSGNDACVTLAEAIAGSEEVFAQMMNAEARRLGMKNTQFRNATGLPDPEHYTTVHDLAILSASIIRDFPEFYPIYSMKSFTYNNISQPNRNLLLYRDPNVDGMKTGHTDGAGFNLITSAHRDGRRVLSVVVGTASPEARAAESSKLINYALQFFETPKLYTANKPVSTLGLYKGAKGSLNVGFTSDIFATVGKGDAAKIKSTIDIKQPLIAPVKAGQAVGKLTVTLDGKVIEERPVVALETVEEGGFFRRLWDAIRLLFK</sequence>
<organism evidence="18 19">
    <name type="scientific">Paludibacterium paludis</name>
    <dbReference type="NCBI Taxonomy" id="1225769"/>
    <lineage>
        <taxon>Bacteria</taxon>
        <taxon>Pseudomonadati</taxon>
        <taxon>Pseudomonadota</taxon>
        <taxon>Betaproteobacteria</taxon>
        <taxon>Neisseriales</taxon>
        <taxon>Chromobacteriaceae</taxon>
        <taxon>Paludibacterium</taxon>
    </lineage>
</organism>
<keyword evidence="6" id="KW-0645">Protease</keyword>
<keyword evidence="7 16" id="KW-0732">Signal</keyword>
<evidence type="ECO:0000256" key="12">
    <source>
        <dbReference type="ARBA" id="ARBA00034000"/>
    </source>
</evidence>
<evidence type="ECO:0000256" key="13">
    <source>
        <dbReference type="PIRSR" id="PIRSR618044-1"/>
    </source>
</evidence>
<reference evidence="18" key="1">
    <citation type="journal article" date="2014" name="Int. J. Syst. Evol. Microbiol.">
        <title>Complete genome sequence of Corynebacterium casei LMG S-19264T (=DSM 44701T), isolated from a smear-ripened cheese.</title>
        <authorList>
            <consortium name="US DOE Joint Genome Institute (JGI-PGF)"/>
            <person name="Walter F."/>
            <person name="Albersmeier A."/>
            <person name="Kalinowski J."/>
            <person name="Ruckert C."/>
        </authorList>
    </citation>
    <scope>NUCLEOTIDE SEQUENCE</scope>
    <source>
        <strain evidence="18">KCTC 32182</strain>
    </source>
</reference>
<dbReference type="Proteomes" id="UP000645257">
    <property type="component" value="Unassembled WGS sequence"/>
</dbReference>
<dbReference type="GO" id="GO:0009002">
    <property type="term" value="F:serine-type D-Ala-D-Ala carboxypeptidase activity"/>
    <property type="evidence" value="ECO:0007669"/>
    <property type="project" value="UniProtKB-EC"/>
</dbReference>
<comment type="catalytic activity">
    <reaction evidence="12">
        <text>Preferential cleavage: (Ac)2-L-Lys-D-Ala-|-D-Ala. Also transpeptidation of peptidyl-alanyl moieties that are N-acyl substituents of D-alanine.</text>
        <dbReference type="EC" id="3.4.16.4"/>
    </reaction>
</comment>
<feature type="binding site" evidence="14">
    <location>
        <position position="232"/>
    </location>
    <ligand>
        <name>substrate</name>
    </ligand>
</feature>
<dbReference type="Gene3D" id="3.40.710.10">
    <property type="entry name" value="DD-peptidase/beta-lactamase superfamily"/>
    <property type="match status" value="1"/>
</dbReference>
<dbReference type="InterPro" id="IPR012338">
    <property type="entry name" value="Beta-lactam/transpept-like"/>
</dbReference>
<evidence type="ECO:0000256" key="16">
    <source>
        <dbReference type="SAM" id="SignalP"/>
    </source>
</evidence>
<comment type="pathway">
    <text evidence="2">Cell wall biogenesis; peptidoglycan biosynthesis.</text>
</comment>
<protein>
    <recommendedName>
        <fullName evidence="4">serine-type D-Ala-D-Ala carboxypeptidase</fullName>
        <ecNumber evidence="4">3.4.16.4</ecNumber>
    </recommendedName>
</protein>
<evidence type="ECO:0000256" key="7">
    <source>
        <dbReference type="ARBA" id="ARBA00022729"/>
    </source>
</evidence>
<evidence type="ECO:0000256" key="11">
    <source>
        <dbReference type="ARBA" id="ARBA00023316"/>
    </source>
</evidence>
<feature type="active site" evidence="13">
    <location>
        <position position="130"/>
    </location>
</feature>
<evidence type="ECO:0000313" key="19">
    <source>
        <dbReference type="Proteomes" id="UP000645257"/>
    </source>
</evidence>
<evidence type="ECO:0000256" key="1">
    <source>
        <dbReference type="ARBA" id="ARBA00003217"/>
    </source>
</evidence>
<accession>A0A918P3U7</accession>
<dbReference type="EC" id="3.4.16.4" evidence="4"/>
<evidence type="ECO:0000256" key="4">
    <source>
        <dbReference type="ARBA" id="ARBA00012448"/>
    </source>
</evidence>
<dbReference type="SUPFAM" id="SSF56601">
    <property type="entry name" value="beta-lactamase/transpeptidase-like"/>
    <property type="match status" value="1"/>
</dbReference>
<dbReference type="GO" id="GO:0009252">
    <property type="term" value="P:peptidoglycan biosynthetic process"/>
    <property type="evidence" value="ECO:0007669"/>
    <property type="project" value="UniProtKB-KW"/>
</dbReference>
<comment type="function">
    <text evidence="1">Removes C-terminal D-alanyl residues from sugar-peptide cell wall precursors.</text>
</comment>
<keyword evidence="19" id="KW-1185">Reference proteome</keyword>
<evidence type="ECO:0000256" key="9">
    <source>
        <dbReference type="ARBA" id="ARBA00022960"/>
    </source>
</evidence>
<dbReference type="GO" id="GO:0071555">
    <property type="term" value="P:cell wall organization"/>
    <property type="evidence" value="ECO:0007669"/>
    <property type="project" value="UniProtKB-KW"/>
</dbReference>
<name>A0A918P3U7_9NEIS</name>
<comment type="caution">
    <text evidence="18">The sequence shown here is derived from an EMBL/GenBank/DDBJ whole genome shotgun (WGS) entry which is preliminary data.</text>
</comment>
<dbReference type="InterPro" id="IPR015956">
    <property type="entry name" value="Peniciliin-bd_prot_C_sf"/>
</dbReference>
<dbReference type="AlphaFoldDB" id="A0A918P3U7"/>
<dbReference type="PRINTS" id="PR00725">
    <property type="entry name" value="DADACBPTASE1"/>
</dbReference>
<keyword evidence="9" id="KW-0133">Cell shape</keyword>
<evidence type="ECO:0000256" key="5">
    <source>
        <dbReference type="ARBA" id="ARBA00022645"/>
    </source>
</evidence>
<keyword evidence="8" id="KW-0378">Hydrolase</keyword>
<dbReference type="Gene3D" id="2.60.410.10">
    <property type="entry name" value="D-Ala-D-Ala carboxypeptidase, C-terminal domain"/>
    <property type="match status" value="1"/>
</dbReference>
<evidence type="ECO:0000256" key="2">
    <source>
        <dbReference type="ARBA" id="ARBA00004752"/>
    </source>
</evidence>
<dbReference type="InterPro" id="IPR012907">
    <property type="entry name" value="Peptidase_S11_C"/>
</dbReference>